<keyword evidence="3" id="KW-1185">Reference proteome</keyword>
<dbReference type="EMBL" id="SPLM01000001">
    <property type="protein sequence ID" value="TMW69217.1"/>
    <property type="molecule type" value="Genomic_DNA"/>
</dbReference>
<dbReference type="AlphaFoldDB" id="A0A8K1CSS2"/>
<evidence type="ECO:0000313" key="2">
    <source>
        <dbReference type="EMBL" id="TMW69217.1"/>
    </source>
</evidence>
<accession>A0A8K1CSS2</accession>
<dbReference type="PANTHER" id="PTHR35796">
    <property type="entry name" value="HYPOTHETICAL CYTOSOLIC PROTEIN"/>
    <property type="match status" value="1"/>
</dbReference>
<proteinExistence type="predicted"/>
<sequence length="424" mass="47918">MPWADVDLFFAEANDGDALAAALASIESDEVAGEMELMAWIEVGTDSIKADSTTEEEATSSVHDEDNDEKSGKDGGQKKRKWRNTPKEELLQLRKTVKELETKLAQMKHDEGDTTSVMTTSSLWRRIAARQLEEREASVHENAKLRALLDEHVRTAKSLERLLLKRQNDSEELGCLPEKRARINVGADHFYDPEVEAQMRQAVLDMYKEVDRIVADPRFQTESRVLPATTNDLGTSSADRPQIEVIEANLLPFDLEMTAKTLWTMWRHGIYGPVKVSHTHDLDDVENETLRTFEGLYATSSSKTRFMAKSVAHRFVQADRVVMTAVVLVQPLDLDGNLVDSVYARAQIWHILYRTTDAHGNPVTRRLGYRLTSPNVLGSHDQGTERNLHALKKFMLGNETPKAELVNQTLENLLVEQLMSLKLK</sequence>
<gene>
    <name evidence="2" type="ORF">Poli38472_001373</name>
</gene>
<feature type="region of interest" description="Disordered" evidence="1">
    <location>
        <begin position="48"/>
        <end position="88"/>
    </location>
</feature>
<dbReference type="PANTHER" id="PTHR35796:SF3">
    <property type="entry name" value="BHLH DOMAIN-CONTAINING PROTEIN"/>
    <property type="match status" value="1"/>
</dbReference>
<organism evidence="2 3">
    <name type="scientific">Pythium oligandrum</name>
    <name type="common">Mycoparasitic fungus</name>
    <dbReference type="NCBI Taxonomy" id="41045"/>
    <lineage>
        <taxon>Eukaryota</taxon>
        <taxon>Sar</taxon>
        <taxon>Stramenopiles</taxon>
        <taxon>Oomycota</taxon>
        <taxon>Peronosporomycetes</taxon>
        <taxon>Pythiales</taxon>
        <taxon>Pythiaceae</taxon>
        <taxon>Pythium</taxon>
    </lineage>
</organism>
<dbReference type="OrthoDB" id="127646at2759"/>
<name>A0A8K1CSS2_PYTOL</name>
<comment type="caution">
    <text evidence="2">The sequence shown here is derived from an EMBL/GenBank/DDBJ whole genome shotgun (WGS) entry which is preliminary data.</text>
</comment>
<protein>
    <submittedName>
        <fullName evidence="2">Uncharacterized protein</fullName>
    </submittedName>
</protein>
<reference evidence="2" key="1">
    <citation type="submission" date="2019-03" db="EMBL/GenBank/DDBJ databases">
        <title>Long read genome sequence of the mycoparasitic Pythium oligandrum ATCC 38472 isolated from sugarbeet rhizosphere.</title>
        <authorList>
            <person name="Gaulin E."/>
        </authorList>
    </citation>
    <scope>NUCLEOTIDE SEQUENCE</scope>
    <source>
        <strain evidence="2">ATCC 38472_TT</strain>
    </source>
</reference>
<evidence type="ECO:0000256" key="1">
    <source>
        <dbReference type="SAM" id="MobiDB-lite"/>
    </source>
</evidence>
<evidence type="ECO:0000313" key="3">
    <source>
        <dbReference type="Proteomes" id="UP000794436"/>
    </source>
</evidence>
<dbReference type="Proteomes" id="UP000794436">
    <property type="component" value="Unassembled WGS sequence"/>
</dbReference>